<protein>
    <recommendedName>
        <fullName evidence="4">NADH-ubiquinone reductase complex 1 MLRQ subunit</fullName>
    </recommendedName>
</protein>
<organism evidence="2 3">
    <name type="scientific">Aphanomyces euteiches</name>
    <dbReference type="NCBI Taxonomy" id="100861"/>
    <lineage>
        <taxon>Eukaryota</taxon>
        <taxon>Sar</taxon>
        <taxon>Stramenopiles</taxon>
        <taxon>Oomycota</taxon>
        <taxon>Saprolegniomycetes</taxon>
        <taxon>Saprolegniales</taxon>
        <taxon>Verrucalvaceae</taxon>
        <taxon>Aphanomyces</taxon>
    </lineage>
</organism>
<keyword evidence="3" id="KW-1185">Reference proteome</keyword>
<feature type="transmembrane region" description="Helical" evidence="1">
    <location>
        <begin position="20"/>
        <end position="42"/>
    </location>
</feature>
<accession>A0A6G0XU98</accession>
<keyword evidence="1" id="KW-0472">Membrane</keyword>
<evidence type="ECO:0000313" key="2">
    <source>
        <dbReference type="EMBL" id="KAF0744130.1"/>
    </source>
</evidence>
<reference evidence="2 3" key="1">
    <citation type="submission" date="2019-07" db="EMBL/GenBank/DDBJ databases">
        <title>Genomics analysis of Aphanomyces spp. identifies a new class of oomycete effector associated with host adaptation.</title>
        <authorList>
            <person name="Gaulin E."/>
        </authorList>
    </citation>
    <scope>NUCLEOTIDE SEQUENCE [LARGE SCALE GENOMIC DNA]</scope>
    <source>
        <strain evidence="2 3">ATCC 201684</strain>
    </source>
</reference>
<dbReference type="AlphaFoldDB" id="A0A6G0XU98"/>
<proteinExistence type="predicted"/>
<evidence type="ECO:0008006" key="4">
    <source>
        <dbReference type="Google" id="ProtNLM"/>
    </source>
</evidence>
<name>A0A6G0XU98_9STRA</name>
<dbReference type="InterPro" id="IPR010530">
    <property type="entry name" value="B12D"/>
</dbReference>
<dbReference type="EMBL" id="VJMJ01000010">
    <property type="protein sequence ID" value="KAF0744130.1"/>
    <property type="molecule type" value="Genomic_DNA"/>
</dbReference>
<keyword evidence="1" id="KW-0812">Transmembrane</keyword>
<evidence type="ECO:0000256" key="1">
    <source>
        <dbReference type="SAM" id="Phobius"/>
    </source>
</evidence>
<gene>
    <name evidence="2" type="ORF">Ae201684_001272</name>
</gene>
<dbReference type="Proteomes" id="UP000481153">
    <property type="component" value="Unassembled WGS sequence"/>
</dbReference>
<sequence length="94" mass="10362">MVAQRLARSTARTWFSDPATYPIMGIVVTATSVASFAGFRYLTKCPDVAVDKEKRLNFLDRHDTKSGSEFRSHRNAVALAVPGPITEQTEGFKA</sequence>
<keyword evidence="1" id="KW-1133">Transmembrane helix</keyword>
<evidence type="ECO:0000313" key="3">
    <source>
        <dbReference type="Proteomes" id="UP000481153"/>
    </source>
</evidence>
<comment type="caution">
    <text evidence="2">The sequence shown here is derived from an EMBL/GenBank/DDBJ whole genome shotgun (WGS) entry which is preliminary data.</text>
</comment>
<dbReference type="VEuPathDB" id="FungiDB:AeMF1_001445"/>
<dbReference type="Pfam" id="PF06522">
    <property type="entry name" value="B12D"/>
    <property type="match status" value="1"/>
</dbReference>